<evidence type="ECO:0000256" key="2">
    <source>
        <dbReference type="ARBA" id="ARBA00005898"/>
    </source>
</evidence>
<keyword evidence="3" id="KW-0963">Cytoplasm</keyword>
<dbReference type="InterPro" id="IPR013221">
    <property type="entry name" value="Mur_ligase_cen"/>
</dbReference>
<reference evidence="7" key="2">
    <citation type="journal article" date="2021" name="PeerJ">
        <title>Extensive microbial diversity within the chicken gut microbiome revealed by metagenomics and culture.</title>
        <authorList>
            <person name="Gilroy R."/>
            <person name="Ravi A."/>
            <person name="Getino M."/>
            <person name="Pursley I."/>
            <person name="Horton D.L."/>
            <person name="Alikhan N.F."/>
            <person name="Baker D."/>
            <person name="Gharbi K."/>
            <person name="Hall N."/>
            <person name="Watson M."/>
            <person name="Adriaenssens E.M."/>
            <person name="Foster-Nyarko E."/>
            <person name="Jarju S."/>
            <person name="Secka A."/>
            <person name="Antonio M."/>
            <person name="Oren A."/>
            <person name="Chaudhuri R.R."/>
            <person name="La Ragione R."/>
            <person name="Hildebrand F."/>
            <person name="Pallen M.J."/>
        </authorList>
    </citation>
    <scope>NUCLEOTIDE SEQUENCE</scope>
    <source>
        <strain evidence="7">CHK178-757</strain>
    </source>
</reference>
<organism evidence="7 8">
    <name type="scientific">Candidatus Scybalocola faecigallinarum</name>
    <dbReference type="NCBI Taxonomy" id="2840941"/>
    <lineage>
        <taxon>Bacteria</taxon>
        <taxon>Bacillati</taxon>
        <taxon>Bacillota</taxon>
        <taxon>Clostridia</taxon>
        <taxon>Lachnospirales</taxon>
        <taxon>Lachnospiraceae</taxon>
        <taxon>Lachnospiraceae incertae sedis</taxon>
        <taxon>Candidatus Scybalocola (ex Gilroy et al. 2021)</taxon>
    </lineage>
</organism>
<feature type="modified residue" description="N6-carboxylysine" evidence="3">
    <location>
        <position position="234"/>
    </location>
</feature>
<feature type="domain" description="Mur ligase C-terminal" evidence="5">
    <location>
        <begin position="343"/>
        <end position="472"/>
    </location>
</feature>
<dbReference type="Proteomes" id="UP000823927">
    <property type="component" value="Unassembled WGS sequence"/>
</dbReference>
<gene>
    <name evidence="3 7" type="primary">murE</name>
    <name evidence="7" type="ORF">IAB46_01025</name>
</gene>
<dbReference type="Pfam" id="PF08245">
    <property type="entry name" value="Mur_ligase_M"/>
    <property type="match status" value="1"/>
</dbReference>
<dbReference type="SUPFAM" id="SSF63418">
    <property type="entry name" value="MurE/MurF N-terminal domain"/>
    <property type="match status" value="1"/>
</dbReference>
<dbReference type="SUPFAM" id="SSF53623">
    <property type="entry name" value="MurD-like peptide ligases, catalytic domain"/>
    <property type="match status" value="1"/>
</dbReference>
<name>A0A9D1JQA7_9FIRM</name>
<keyword evidence="3 4" id="KW-0573">Peptidoglycan synthesis</keyword>
<dbReference type="NCBIfam" id="TIGR01085">
    <property type="entry name" value="murE"/>
    <property type="match status" value="1"/>
</dbReference>
<keyword evidence="3" id="KW-0547">Nucleotide-binding</keyword>
<dbReference type="InterPro" id="IPR005761">
    <property type="entry name" value="UDP-N-AcMur-Glu-dNH2Pim_ligase"/>
</dbReference>
<dbReference type="InterPro" id="IPR004101">
    <property type="entry name" value="Mur_ligase_C"/>
</dbReference>
<dbReference type="GO" id="GO:0008360">
    <property type="term" value="P:regulation of cell shape"/>
    <property type="evidence" value="ECO:0007669"/>
    <property type="project" value="UniProtKB-KW"/>
</dbReference>
<dbReference type="InterPro" id="IPR036615">
    <property type="entry name" value="Mur_ligase_C_dom_sf"/>
</dbReference>
<keyword evidence="3" id="KW-0436">Ligase</keyword>
<dbReference type="GO" id="GO:0071555">
    <property type="term" value="P:cell wall organization"/>
    <property type="evidence" value="ECO:0007669"/>
    <property type="project" value="UniProtKB-KW"/>
</dbReference>
<reference evidence="7" key="1">
    <citation type="submission" date="2020-10" db="EMBL/GenBank/DDBJ databases">
        <authorList>
            <person name="Gilroy R."/>
        </authorList>
    </citation>
    <scope>NUCLEOTIDE SEQUENCE</scope>
    <source>
        <strain evidence="7">CHK178-757</strain>
    </source>
</reference>
<evidence type="ECO:0000256" key="1">
    <source>
        <dbReference type="ARBA" id="ARBA00004752"/>
    </source>
</evidence>
<evidence type="ECO:0000259" key="6">
    <source>
        <dbReference type="Pfam" id="PF08245"/>
    </source>
</evidence>
<sequence>MKVMVKYTFSDYIKCLEQAGLLLEADTAGREAMGILGLTYNSKAVTEGTLFICKGAAFKEDYLKEAVQRGAAAYVSEKKYDVNIPCILVSDIRKAMPYLADLYFCRPWEDLKLTGITGTKGKTTTVYYIKAIIDDYMAATGGRESAELSSSDVYDGVVKSISHITTPECVELMEHFRHAVDSDIEYLEMEVSSQGLKYDRVDGILFDVGIFLNISEDHISPIEHPDFDDYLESKLRLFSQCKTACVNLSTDYVERVMAAAKNAPRLLTFGTDASADLRAYRIRKVGTDTVFNVVCDRFDQEFVLEMPGLFNVENALAAIAAAYALDIPVQYMVSGLKRARAKGRMELYHSKDNKIAVIVDFAHNKLSFEKLFASAMEEYKGRRIISIFGCPGQKAFVRRQGMGTVAGKYSDKVYIVPDDPGNEPFEKIAGEIAQYVREQDCPYEIMEDRAEAIKKAILEVNEPTVLLIAGKGNETTQKCGNVYVPYLSDMVYAKKYIEEYDRVHGEA</sequence>
<evidence type="ECO:0000313" key="7">
    <source>
        <dbReference type="EMBL" id="HIS46140.1"/>
    </source>
</evidence>
<comment type="subcellular location">
    <subcellularLocation>
        <location evidence="3 4">Cytoplasm</location>
    </subcellularLocation>
</comment>
<dbReference type="GO" id="GO:0016881">
    <property type="term" value="F:acid-amino acid ligase activity"/>
    <property type="evidence" value="ECO:0007669"/>
    <property type="project" value="UniProtKB-UniRule"/>
</dbReference>
<dbReference type="PANTHER" id="PTHR23135">
    <property type="entry name" value="MUR LIGASE FAMILY MEMBER"/>
    <property type="match status" value="1"/>
</dbReference>
<feature type="domain" description="Mur ligase central" evidence="6">
    <location>
        <begin position="116"/>
        <end position="322"/>
    </location>
</feature>
<keyword evidence="3" id="KW-0067">ATP-binding</keyword>
<keyword evidence="3 4" id="KW-0131">Cell cycle</keyword>
<dbReference type="GO" id="GO:0005737">
    <property type="term" value="C:cytoplasm"/>
    <property type="evidence" value="ECO:0007669"/>
    <property type="project" value="UniProtKB-SubCell"/>
</dbReference>
<accession>A0A9D1JQA7</accession>
<dbReference type="PANTHER" id="PTHR23135:SF4">
    <property type="entry name" value="UDP-N-ACETYLMURAMOYL-L-ALANYL-D-GLUTAMATE--2,6-DIAMINOPIMELATE LIGASE MURE HOMOLOG, CHLOROPLASTIC"/>
    <property type="match status" value="1"/>
</dbReference>
<comment type="function">
    <text evidence="3">Catalyzes the addition of an amino acid to the nucleotide precursor UDP-N-acetylmuramoyl-L-alanyl-D-glutamate (UMAG) in the biosynthesis of bacterial cell-wall peptidoglycan.</text>
</comment>
<comment type="PTM">
    <text evidence="3">Carboxylation is probably crucial for Mg(2+) binding and, consequently, for the gamma-phosphate positioning of ATP.</text>
</comment>
<evidence type="ECO:0000256" key="4">
    <source>
        <dbReference type="RuleBase" id="RU004135"/>
    </source>
</evidence>
<keyword evidence="3 4" id="KW-0133">Cell shape</keyword>
<evidence type="ECO:0000313" key="8">
    <source>
        <dbReference type="Proteomes" id="UP000823927"/>
    </source>
</evidence>
<keyword evidence="3 4" id="KW-0961">Cell wall biogenesis/degradation</keyword>
<dbReference type="GO" id="GO:0051301">
    <property type="term" value="P:cell division"/>
    <property type="evidence" value="ECO:0007669"/>
    <property type="project" value="UniProtKB-KW"/>
</dbReference>
<comment type="cofactor">
    <cofactor evidence="3">
        <name>Mg(2+)</name>
        <dbReference type="ChEBI" id="CHEBI:18420"/>
    </cofactor>
</comment>
<dbReference type="GO" id="GO:0005524">
    <property type="term" value="F:ATP binding"/>
    <property type="evidence" value="ECO:0007669"/>
    <property type="project" value="UniProtKB-UniRule"/>
</dbReference>
<feature type="binding site" evidence="3">
    <location>
        <position position="42"/>
    </location>
    <ligand>
        <name>UDP-N-acetyl-alpha-D-muramoyl-L-alanyl-D-glutamate</name>
        <dbReference type="ChEBI" id="CHEBI:83900"/>
    </ligand>
</feature>
<feature type="binding site" evidence="3">
    <location>
        <begin position="118"/>
        <end position="124"/>
    </location>
    <ligand>
        <name>ATP</name>
        <dbReference type="ChEBI" id="CHEBI:30616"/>
    </ligand>
</feature>
<keyword evidence="3 4" id="KW-0132">Cell division</keyword>
<feature type="binding site" evidence="3">
    <location>
        <begin position="165"/>
        <end position="166"/>
    </location>
    <ligand>
        <name>UDP-N-acetyl-alpha-D-muramoyl-L-alanyl-D-glutamate</name>
        <dbReference type="ChEBI" id="CHEBI:83900"/>
    </ligand>
</feature>
<dbReference type="InterPro" id="IPR035911">
    <property type="entry name" value="MurE/MurF_N"/>
</dbReference>
<dbReference type="Gene3D" id="3.90.190.20">
    <property type="entry name" value="Mur ligase, C-terminal domain"/>
    <property type="match status" value="1"/>
</dbReference>
<dbReference type="GO" id="GO:0009252">
    <property type="term" value="P:peptidoglycan biosynthetic process"/>
    <property type="evidence" value="ECO:0007669"/>
    <property type="project" value="UniProtKB-UniRule"/>
</dbReference>
<comment type="caution">
    <text evidence="7">The sequence shown here is derived from an EMBL/GenBank/DDBJ whole genome shotgun (WGS) entry which is preliminary data.</text>
</comment>
<dbReference type="Gene3D" id="3.40.1390.10">
    <property type="entry name" value="MurE/MurF, N-terminal domain"/>
    <property type="match status" value="1"/>
</dbReference>
<comment type="similarity">
    <text evidence="2 3">Belongs to the MurCDEF family. MurE subfamily.</text>
</comment>
<comment type="caution">
    <text evidence="3">Lacks conserved residue(s) required for the propagation of feature annotation.</text>
</comment>
<evidence type="ECO:0000259" key="5">
    <source>
        <dbReference type="Pfam" id="PF02875"/>
    </source>
</evidence>
<keyword evidence="3" id="KW-0460">Magnesium</keyword>
<dbReference type="EC" id="6.3.2.-" evidence="3"/>
<evidence type="ECO:0000256" key="3">
    <source>
        <dbReference type="HAMAP-Rule" id="MF_00208"/>
    </source>
</evidence>
<dbReference type="GO" id="GO:0000287">
    <property type="term" value="F:magnesium ion binding"/>
    <property type="evidence" value="ECO:0007669"/>
    <property type="project" value="UniProtKB-UniRule"/>
</dbReference>
<feature type="binding site" evidence="3">
    <location>
        <position position="200"/>
    </location>
    <ligand>
        <name>UDP-N-acetyl-alpha-D-muramoyl-L-alanyl-D-glutamate</name>
        <dbReference type="ChEBI" id="CHEBI:83900"/>
    </ligand>
</feature>
<protein>
    <recommendedName>
        <fullName evidence="3">UDP-N-acetylmuramyl-tripeptide synthetase</fullName>
        <ecNumber evidence="3">6.3.2.-</ecNumber>
    </recommendedName>
    <alternativeName>
        <fullName evidence="3">UDP-MurNAc-tripeptide synthetase</fullName>
    </alternativeName>
</protein>
<proteinExistence type="inferred from homology"/>
<dbReference type="HAMAP" id="MF_00208">
    <property type="entry name" value="MurE"/>
    <property type="match status" value="1"/>
</dbReference>
<dbReference type="Pfam" id="PF02875">
    <property type="entry name" value="Mur_ligase_C"/>
    <property type="match status" value="1"/>
</dbReference>
<feature type="binding site" evidence="3">
    <location>
        <position position="192"/>
    </location>
    <ligand>
        <name>UDP-N-acetyl-alpha-D-muramoyl-L-alanyl-D-glutamate</name>
        <dbReference type="ChEBI" id="CHEBI:83900"/>
    </ligand>
</feature>
<comment type="pathway">
    <text evidence="1 3 4">Cell wall biogenesis; peptidoglycan biosynthesis.</text>
</comment>
<dbReference type="EMBL" id="DVIT01000004">
    <property type="protein sequence ID" value="HIS46140.1"/>
    <property type="molecule type" value="Genomic_DNA"/>
</dbReference>
<dbReference type="Gene3D" id="3.40.1190.10">
    <property type="entry name" value="Mur-like, catalytic domain"/>
    <property type="match status" value="1"/>
</dbReference>
<dbReference type="SUPFAM" id="SSF53244">
    <property type="entry name" value="MurD-like peptide ligases, peptide-binding domain"/>
    <property type="match status" value="1"/>
</dbReference>
<dbReference type="AlphaFoldDB" id="A0A9D1JQA7"/>
<dbReference type="InterPro" id="IPR036565">
    <property type="entry name" value="Mur-like_cat_sf"/>
</dbReference>